<keyword evidence="1" id="KW-0812">Transmembrane</keyword>
<accession>A0A927IJB2</accession>
<evidence type="ECO:0000256" key="1">
    <source>
        <dbReference type="SAM" id="Phobius"/>
    </source>
</evidence>
<organism evidence="2 3">
    <name type="scientific">Pelagicoccus enzymogenes</name>
    <dbReference type="NCBI Taxonomy" id="2773457"/>
    <lineage>
        <taxon>Bacteria</taxon>
        <taxon>Pseudomonadati</taxon>
        <taxon>Verrucomicrobiota</taxon>
        <taxon>Opitutia</taxon>
        <taxon>Puniceicoccales</taxon>
        <taxon>Pelagicoccaceae</taxon>
        <taxon>Pelagicoccus</taxon>
    </lineage>
</organism>
<dbReference type="EMBL" id="JACYFG010000040">
    <property type="protein sequence ID" value="MBD5781350.1"/>
    <property type="molecule type" value="Genomic_DNA"/>
</dbReference>
<dbReference type="Proteomes" id="UP000622317">
    <property type="component" value="Unassembled WGS sequence"/>
</dbReference>
<comment type="caution">
    <text evidence="2">The sequence shown here is derived from an EMBL/GenBank/DDBJ whole genome shotgun (WGS) entry which is preliminary data.</text>
</comment>
<sequence>MARKTNTANSSSHSSTLFWLFAIFITWIPIVNVVMVLYWAFAGDNPTRKNYFRAIIIWFLIGFALWLAFSLVGLAPAIVDFLDQKLNGSGSSEPQQ</sequence>
<keyword evidence="1" id="KW-0472">Membrane</keyword>
<keyword evidence="3" id="KW-1185">Reference proteome</keyword>
<evidence type="ECO:0000313" key="3">
    <source>
        <dbReference type="Proteomes" id="UP000622317"/>
    </source>
</evidence>
<protein>
    <submittedName>
        <fullName evidence="2">Uncharacterized protein</fullName>
    </submittedName>
</protein>
<reference evidence="2" key="1">
    <citation type="submission" date="2020-09" db="EMBL/GenBank/DDBJ databases">
        <title>Pelagicoccus enzymogenes sp. nov. with an EPS production, isolated from marine sediment.</title>
        <authorList>
            <person name="Feng X."/>
        </authorList>
    </citation>
    <scope>NUCLEOTIDE SEQUENCE</scope>
    <source>
        <strain evidence="2">NFK12</strain>
    </source>
</reference>
<name>A0A927IJB2_9BACT</name>
<proteinExistence type="predicted"/>
<dbReference type="AlphaFoldDB" id="A0A927IJB2"/>
<dbReference type="RefSeq" id="WP_191618448.1">
    <property type="nucleotide sequence ID" value="NZ_JACYFG010000040.1"/>
</dbReference>
<feature type="transmembrane region" description="Helical" evidence="1">
    <location>
        <begin position="17"/>
        <end position="42"/>
    </location>
</feature>
<feature type="transmembrane region" description="Helical" evidence="1">
    <location>
        <begin position="54"/>
        <end position="79"/>
    </location>
</feature>
<keyword evidence="1" id="KW-1133">Transmembrane helix</keyword>
<evidence type="ECO:0000313" key="2">
    <source>
        <dbReference type="EMBL" id="MBD5781350.1"/>
    </source>
</evidence>
<gene>
    <name evidence="2" type="ORF">IEN85_17750</name>
</gene>